<dbReference type="Gene3D" id="1.20.1280.50">
    <property type="match status" value="1"/>
</dbReference>
<reference evidence="12" key="1">
    <citation type="journal article" date="2019" name="Science">
        <title>Mutation of a bHLH transcription factor allowed almond domestication.</title>
        <authorList>
            <person name="Sanchez-Perez R."/>
            <person name="Pavan S."/>
            <person name="Mazzeo R."/>
            <person name="Moldovan C."/>
            <person name="Aiese Cigliano R."/>
            <person name="Del Cueto J."/>
            <person name="Ricciardi F."/>
            <person name="Lotti C."/>
            <person name="Ricciardi L."/>
            <person name="Dicenta F."/>
            <person name="Lopez-Marques R.L."/>
            <person name="Lindberg Moller B."/>
        </authorList>
    </citation>
    <scope>NUCLEOTIDE SEQUENCE</scope>
</reference>
<evidence type="ECO:0000256" key="2">
    <source>
        <dbReference type="ARBA" id="ARBA00022475"/>
    </source>
</evidence>
<evidence type="ECO:0000256" key="3">
    <source>
        <dbReference type="ARBA" id="ARBA00022665"/>
    </source>
</evidence>
<gene>
    <name evidence="12" type="ORF">Prudu_007639</name>
</gene>
<dbReference type="InterPro" id="IPR001810">
    <property type="entry name" value="F-box_dom"/>
</dbReference>
<evidence type="ECO:0000256" key="10">
    <source>
        <dbReference type="SAM" id="Phobius"/>
    </source>
</evidence>
<organism evidence="12">
    <name type="scientific">Prunus dulcis</name>
    <name type="common">Almond</name>
    <name type="synonym">Amygdalus dulcis</name>
    <dbReference type="NCBI Taxonomy" id="3755"/>
    <lineage>
        <taxon>Eukaryota</taxon>
        <taxon>Viridiplantae</taxon>
        <taxon>Streptophyta</taxon>
        <taxon>Embryophyta</taxon>
        <taxon>Tracheophyta</taxon>
        <taxon>Spermatophyta</taxon>
        <taxon>Magnoliopsida</taxon>
        <taxon>eudicotyledons</taxon>
        <taxon>Gunneridae</taxon>
        <taxon>Pentapetalae</taxon>
        <taxon>rosids</taxon>
        <taxon>fabids</taxon>
        <taxon>Rosales</taxon>
        <taxon>Rosaceae</taxon>
        <taxon>Amygdaloideae</taxon>
        <taxon>Amygdaleae</taxon>
        <taxon>Prunus</taxon>
    </lineage>
</organism>
<keyword evidence="3" id="KW-0754">Steroid-binding</keyword>
<dbReference type="GO" id="GO:0005496">
    <property type="term" value="F:steroid binding"/>
    <property type="evidence" value="ECO:0007669"/>
    <property type="project" value="UniProtKB-KW"/>
</dbReference>
<dbReference type="Pfam" id="PF12937">
    <property type="entry name" value="F-box-like"/>
    <property type="match status" value="1"/>
</dbReference>
<name>A0A4Y1R2E0_PRUDU</name>
<dbReference type="SUPFAM" id="SSF55856">
    <property type="entry name" value="Cytochrome b5-like heme/steroid binding domain"/>
    <property type="match status" value="1"/>
</dbReference>
<dbReference type="PANTHER" id="PTHR38926">
    <property type="entry name" value="F-BOX DOMAIN CONTAINING PROTEIN, EXPRESSED"/>
    <property type="match status" value="1"/>
</dbReference>
<protein>
    <submittedName>
        <fullName evidence="12">RNI-like superfamily protein</fullName>
    </submittedName>
</protein>
<feature type="domain" description="Cytochrome b5 heme-binding" evidence="11">
    <location>
        <begin position="650"/>
        <end position="746"/>
    </location>
</feature>
<keyword evidence="2" id="KW-1003">Cell membrane</keyword>
<keyword evidence="5 10" id="KW-1133">Transmembrane helix</keyword>
<dbReference type="SMART" id="SM01117">
    <property type="entry name" value="Cyt-b5"/>
    <property type="match status" value="1"/>
</dbReference>
<accession>A0A4Y1R2E0</accession>
<dbReference type="EMBL" id="AP019298">
    <property type="protein sequence ID" value="BBG98279.1"/>
    <property type="molecule type" value="Genomic_DNA"/>
</dbReference>
<comment type="subcellular location">
    <subcellularLocation>
        <location evidence="1">Cell membrane</location>
    </subcellularLocation>
</comment>
<evidence type="ECO:0000256" key="5">
    <source>
        <dbReference type="ARBA" id="ARBA00022989"/>
    </source>
</evidence>
<sequence length="786" mass="89713">MEDSESLVRRWEDLDTDILLTSGIAHVCSAWRLACCDPLLWKTLDLSMMKSNYIKIPLEPYVYVDGRSDKDLTRVLKTSLNLSWGNLMTLIFHFNLYVSDDLLTYTAERCPRLKRLVMPAWNRIKKTGICKAIRCWKDLESLTMPSIANPPYLMEEIAKNCKNFNELKIMGPCDIFFASTLVAYLPKLKVLSLRCSMLLKDALIIILDGLQHLEVLNISHCLVIDTTPPRAPRRLLKELDPVILEKASRLRMFLTCMQDSCIMCQRTKNDEGLMRWYKYEEGLWLEDENSEGLIYTICLASETMEWEDGKTLGRWEDLSTDILWKIFESFNDVSDLSSAVEKVHCTAVCSAWRSALCDPQLWHTLDLSMIKHNFIKTKDEPYVYVCSQSDLTLSRVLKVSLSLSRQNITTLIFNLQLYVPDDLFTYTAERCPKLRRLVIYYNCNNFRELKLMGTCDTYSFASAMVRYLPKLEVLSLRCSMLSKDALMVILESLPNLEVLNISHCVVLDETHQPHQPFRIVEELDASIVHKASRLKRFITCMRMPTAMRVQEDSCSMCQRTRNDEGIIRWHRYEQGIPVKPKMALQLWETLKEAIVAYTGLSPATFFTLLALLVAIYHVISGLFGSSDNHQTPRNMEEMQPLAPPVQLGEITEDELKQYDGTDSKKPLLMAIKGQIYDVSQSRMFYGPGGPYALFAGKDASRALAKMSFEDKDLTGDISGLGPFELDALQDWEYKFMSKYVTVGTIKKAETDGEATGETTKAAEDIPSESSAVKSEETSTSAEAKQE</sequence>
<dbReference type="InterPro" id="IPR032675">
    <property type="entry name" value="LRR_dom_sf"/>
</dbReference>
<dbReference type="Gene3D" id="3.10.120.10">
    <property type="entry name" value="Cytochrome b5-like heme/steroid binding domain"/>
    <property type="match status" value="1"/>
</dbReference>
<dbReference type="InterPro" id="IPR036400">
    <property type="entry name" value="Cyt_B5-like_heme/steroid_sf"/>
</dbReference>
<evidence type="ECO:0000256" key="6">
    <source>
        <dbReference type="ARBA" id="ARBA00023121"/>
    </source>
</evidence>
<dbReference type="Pfam" id="PF00173">
    <property type="entry name" value="Cyt-b5"/>
    <property type="match status" value="1"/>
</dbReference>
<keyword evidence="4 10" id="KW-0812">Transmembrane</keyword>
<evidence type="ECO:0000256" key="7">
    <source>
        <dbReference type="ARBA" id="ARBA00023136"/>
    </source>
</evidence>
<feature type="region of interest" description="Disordered" evidence="9">
    <location>
        <begin position="747"/>
        <end position="786"/>
    </location>
</feature>
<evidence type="ECO:0000256" key="4">
    <source>
        <dbReference type="ARBA" id="ARBA00022692"/>
    </source>
</evidence>
<comment type="similarity">
    <text evidence="8">Belongs to the cytochrome b5 family. MAPR subfamily.</text>
</comment>
<evidence type="ECO:0000256" key="8">
    <source>
        <dbReference type="ARBA" id="ARBA00038357"/>
    </source>
</evidence>
<dbReference type="SUPFAM" id="SSF81383">
    <property type="entry name" value="F-box domain"/>
    <property type="match status" value="2"/>
</dbReference>
<dbReference type="AlphaFoldDB" id="A0A4Y1R2E0"/>
<evidence type="ECO:0000256" key="1">
    <source>
        <dbReference type="ARBA" id="ARBA00004236"/>
    </source>
</evidence>
<dbReference type="InterPro" id="IPR001199">
    <property type="entry name" value="Cyt_B5-like_heme/steroid-bd"/>
</dbReference>
<evidence type="ECO:0000256" key="9">
    <source>
        <dbReference type="SAM" id="MobiDB-lite"/>
    </source>
</evidence>
<dbReference type="GO" id="GO:0005886">
    <property type="term" value="C:plasma membrane"/>
    <property type="evidence" value="ECO:0007669"/>
    <property type="project" value="UniProtKB-SubCell"/>
</dbReference>
<dbReference type="Gene3D" id="3.80.10.10">
    <property type="entry name" value="Ribonuclease Inhibitor"/>
    <property type="match status" value="2"/>
</dbReference>
<keyword evidence="7 10" id="KW-0472">Membrane</keyword>
<dbReference type="FunFam" id="3.10.120.10:FF:000006">
    <property type="entry name" value="Membrane steroid-binding protein 1"/>
    <property type="match status" value="1"/>
</dbReference>
<dbReference type="InterPro" id="IPR036047">
    <property type="entry name" value="F-box-like_dom_sf"/>
</dbReference>
<evidence type="ECO:0000313" key="12">
    <source>
        <dbReference type="EMBL" id="BBG98279.1"/>
    </source>
</evidence>
<feature type="transmembrane region" description="Helical" evidence="10">
    <location>
        <begin position="605"/>
        <end position="625"/>
    </location>
</feature>
<dbReference type="SUPFAM" id="SSF52047">
    <property type="entry name" value="RNI-like"/>
    <property type="match status" value="2"/>
</dbReference>
<evidence type="ECO:0000259" key="11">
    <source>
        <dbReference type="SMART" id="SM01117"/>
    </source>
</evidence>
<keyword evidence="6" id="KW-0446">Lipid-binding</keyword>
<feature type="compositionally biased region" description="Polar residues" evidence="9">
    <location>
        <begin position="767"/>
        <end position="786"/>
    </location>
</feature>
<dbReference type="PANTHER" id="PTHR38926:SF13">
    <property type="entry name" value="F-BOX DOMAIN CONTAINING PROTEIN, EXPRESSED"/>
    <property type="match status" value="1"/>
</dbReference>
<proteinExistence type="inferred from homology"/>